<dbReference type="Proteomes" id="UP000234681">
    <property type="component" value="Chromosome X"/>
</dbReference>
<dbReference type="EMBL" id="CH473969">
    <property type="protein sequence ID" value="EDM07002.1"/>
    <property type="molecule type" value="Genomic_DNA"/>
</dbReference>
<organism evidence="2 3">
    <name type="scientific">Rattus norvegicus</name>
    <name type="common">Rat</name>
    <dbReference type="NCBI Taxonomy" id="10116"/>
    <lineage>
        <taxon>Eukaryota</taxon>
        <taxon>Metazoa</taxon>
        <taxon>Chordata</taxon>
        <taxon>Craniata</taxon>
        <taxon>Vertebrata</taxon>
        <taxon>Euteleostomi</taxon>
        <taxon>Mammalia</taxon>
        <taxon>Eutheria</taxon>
        <taxon>Euarchontoglires</taxon>
        <taxon>Glires</taxon>
        <taxon>Rodentia</taxon>
        <taxon>Myomorpha</taxon>
        <taxon>Muroidea</taxon>
        <taxon>Muridae</taxon>
        <taxon>Murinae</taxon>
        <taxon>Rattus</taxon>
    </lineage>
</organism>
<dbReference type="AlphaFoldDB" id="A6IVH8"/>
<feature type="transmembrane region" description="Helical" evidence="1">
    <location>
        <begin position="6"/>
        <end position="25"/>
    </location>
</feature>
<reference evidence="2 3" key="1">
    <citation type="submission" date="2005-09" db="EMBL/GenBank/DDBJ databases">
        <authorList>
            <person name="Mural R.J."/>
            <person name="Li P.W."/>
            <person name="Adams M.D."/>
            <person name="Amanatides P.G."/>
            <person name="Baden-Tillson H."/>
            <person name="Barnstead M."/>
            <person name="Chin S.H."/>
            <person name="Dew I."/>
            <person name="Evans C.A."/>
            <person name="Ferriera S."/>
            <person name="Flanigan M."/>
            <person name="Fosler C."/>
            <person name="Glodek A."/>
            <person name="Gu Z."/>
            <person name="Holt R.A."/>
            <person name="Jennings D."/>
            <person name="Kraft C.L."/>
            <person name="Lu F."/>
            <person name="Nguyen T."/>
            <person name="Nusskern D.R."/>
            <person name="Pfannkoch C.M."/>
            <person name="Sitter C."/>
            <person name="Sutton G.G."/>
            <person name="Venter J.C."/>
            <person name="Wang Z."/>
            <person name="Woodage T."/>
            <person name="Zheng X.H."/>
            <person name="Zhong F."/>
        </authorList>
    </citation>
    <scope>NUCLEOTIDE SEQUENCE [LARGE SCALE GENOMIC DNA]</scope>
    <source>
        <strain>BN</strain>
        <strain evidence="3">Sprague-Dawley</strain>
    </source>
</reference>
<gene>
    <name evidence="2" type="primary">LOC367902</name>
    <name evidence="2" type="ORF">rCG_63524</name>
</gene>
<accession>A6IVH8</accession>
<protein>
    <submittedName>
        <fullName evidence="2">Similar to ALEX3 protein</fullName>
    </submittedName>
</protein>
<proteinExistence type="predicted"/>
<dbReference type="PROSITE" id="PS51257">
    <property type="entry name" value="PROKAR_LIPOPROTEIN"/>
    <property type="match status" value="1"/>
</dbReference>
<feature type="non-terminal residue" evidence="2">
    <location>
        <position position="33"/>
    </location>
</feature>
<dbReference type="PANTHER" id="PTHR47081:SF1">
    <property type="entry name" value="ARMADILLO REPEAT-CONTAINING X-LINKED PROTEIN 4"/>
    <property type="match status" value="1"/>
</dbReference>
<sequence length="33" mass="3619">MGYARKVGWVTAGLVIGAGACYCIYRLTRGRKQ</sequence>
<keyword evidence="1" id="KW-1133">Transmembrane helix</keyword>
<keyword evidence="1" id="KW-0812">Transmembrane</keyword>
<evidence type="ECO:0000313" key="3">
    <source>
        <dbReference type="Proteomes" id="UP000234681"/>
    </source>
</evidence>
<keyword evidence="1" id="KW-0472">Membrane</keyword>
<evidence type="ECO:0000256" key="1">
    <source>
        <dbReference type="SAM" id="Phobius"/>
    </source>
</evidence>
<evidence type="ECO:0000313" key="2">
    <source>
        <dbReference type="EMBL" id="EDM07002.1"/>
    </source>
</evidence>
<dbReference type="PANTHER" id="PTHR47081">
    <property type="match status" value="1"/>
</dbReference>
<name>A6IVH8_RAT</name>